<dbReference type="GO" id="GO:0006869">
    <property type="term" value="P:lipid transport"/>
    <property type="evidence" value="ECO:0007669"/>
    <property type="project" value="InterPro"/>
</dbReference>
<evidence type="ECO:0000313" key="4">
    <source>
        <dbReference type="EMBL" id="KAK1325256.1"/>
    </source>
</evidence>
<feature type="domain" description="Bifunctional inhibitor/plant lipid transfer protein/seed storage helical" evidence="3">
    <location>
        <begin position="35"/>
        <end position="120"/>
    </location>
</feature>
<protein>
    <recommendedName>
        <fullName evidence="1">Non-specific lipid-transfer protein</fullName>
    </recommendedName>
</protein>
<comment type="similarity">
    <text evidence="1">Belongs to the plant LTP family.</text>
</comment>
<dbReference type="InterPro" id="IPR000528">
    <property type="entry name" value="Plant_nsLTP"/>
</dbReference>
<feature type="signal peptide" evidence="2">
    <location>
        <begin position="1"/>
        <end position="29"/>
    </location>
</feature>
<keyword evidence="2" id="KW-0732">Signal</keyword>
<accession>A0AAV9FI18</accession>
<sequence length="122" mass="12832">MMMMTKRGLACAILALAVLCALATMRAQAQQAVSCSTVESAIAPCAQYLTGQQNTPPAGCCSGLRSIHQAATSTQARRDTCTCLKQIASRYSNLKDDAARALPGQCNVPVPIPISRDVDCSQ</sequence>
<dbReference type="SMART" id="SM00499">
    <property type="entry name" value="AAI"/>
    <property type="match status" value="1"/>
</dbReference>
<dbReference type="AlphaFoldDB" id="A0AAV9FI18"/>
<dbReference type="Gene3D" id="1.10.110.10">
    <property type="entry name" value="Plant lipid-transfer and hydrophobic proteins"/>
    <property type="match status" value="1"/>
</dbReference>
<evidence type="ECO:0000256" key="1">
    <source>
        <dbReference type="RuleBase" id="RU000628"/>
    </source>
</evidence>
<keyword evidence="1" id="KW-0446">Lipid-binding</keyword>
<feature type="chain" id="PRO_5043384399" description="Non-specific lipid-transfer protein" evidence="2">
    <location>
        <begin position="30"/>
        <end position="122"/>
    </location>
</feature>
<reference evidence="4" key="1">
    <citation type="journal article" date="2023" name="Nat. Commun.">
        <title>Diploid and tetraploid genomes of Acorus and the evolution of monocots.</title>
        <authorList>
            <person name="Ma L."/>
            <person name="Liu K.W."/>
            <person name="Li Z."/>
            <person name="Hsiao Y.Y."/>
            <person name="Qi Y."/>
            <person name="Fu T."/>
            <person name="Tang G.D."/>
            <person name="Zhang D."/>
            <person name="Sun W.H."/>
            <person name="Liu D.K."/>
            <person name="Li Y."/>
            <person name="Chen G.Z."/>
            <person name="Liu X.D."/>
            <person name="Liao X.Y."/>
            <person name="Jiang Y.T."/>
            <person name="Yu X."/>
            <person name="Hao Y."/>
            <person name="Huang J."/>
            <person name="Zhao X.W."/>
            <person name="Ke S."/>
            <person name="Chen Y.Y."/>
            <person name="Wu W.L."/>
            <person name="Hsu J.L."/>
            <person name="Lin Y.F."/>
            <person name="Huang M.D."/>
            <person name="Li C.Y."/>
            <person name="Huang L."/>
            <person name="Wang Z.W."/>
            <person name="Zhao X."/>
            <person name="Zhong W.Y."/>
            <person name="Peng D.H."/>
            <person name="Ahmad S."/>
            <person name="Lan S."/>
            <person name="Zhang J.S."/>
            <person name="Tsai W.C."/>
            <person name="Van de Peer Y."/>
            <person name="Liu Z.J."/>
        </authorList>
    </citation>
    <scope>NUCLEOTIDE SEQUENCE</scope>
    <source>
        <strain evidence="4">CP</strain>
    </source>
</reference>
<dbReference type="SUPFAM" id="SSF47699">
    <property type="entry name" value="Bifunctional inhibitor/lipid-transfer protein/seed storage 2S albumin"/>
    <property type="match status" value="1"/>
</dbReference>
<evidence type="ECO:0000259" key="3">
    <source>
        <dbReference type="SMART" id="SM00499"/>
    </source>
</evidence>
<evidence type="ECO:0000256" key="2">
    <source>
        <dbReference type="SAM" id="SignalP"/>
    </source>
</evidence>
<dbReference type="Proteomes" id="UP001180020">
    <property type="component" value="Unassembled WGS sequence"/>
</dbReference>
<keyword evidence="1" id="KW-0813">Transport</keyword>
<reference evidence="4" key="2">
    <citation type="submission" date="2023-06" db="EMBL/GenBank/DDBJ databases">
        <authorList>
            <person name="Ma L."/>
            <person name="Liu K.-W."/>
            <person name="Li Z."/>
            <person name="Hsiao Y.-Y."/>
            <person name="Qi Y."/>
            <person name="Fu T."/>
            <person name="Tang G."/>
            <person name="Zhang D."/>
            <person name="Sun W.-H."/>
            <person name="Liu D.-K."/>
            <person name="Li Y."/>
            <person name="Chen G.-Z."/>
            <person name="Liu X.-D."/>
            <person name="Liao X.-Y."/>
            <person name="Jiang Y.-T."/>
            <person name="Yu X."/>
            <person name="Hao Y."/>
            <person name="Huang J."/>
            <person name="Zhao X.-W."/>
            <person name="Ke S."/>
            <person name="Chen Y.-Y."/>
            <person name="Wu W.-L."/>
            <person name="Hsu J.-L."/>
            <person name="Lin Y.-F."/>
            <person name="Huang M.-D."/>
            <person name="Li C.-Y."/>
            <person name="Huang L."/>
            <person name="Wang Z.-W."/>
            <person name="Zhao X."/>
            <person name="Zhong W.-Y."/>
            <person name="Peng D.-H."/>
            <person name="Ahmad S."/>
            <person name="Lan S."/>
            <person name="Zhang J.-S."/>
            <person name="Tsai W.-C."/>
            <person name="Van De Peer Y."/>
            <person name="Liu Z.-J."/>
        </authorList>
    </citation>
    <scope>NUCLEOTIDE SEQUENCE</scope>
    <source>
        <strain evidence="4">CP</strain>
        <tissue evidence="4">Leaves</tissue>
    </source>
</reference>
<name>A0AAV9FI18_ACOCL</name>
<dbReference type="PRINTS" id="PR00382">
    <property type="entry name" value="LIPIDTRNSFER"/>
</dbReference>
<keyword evidence="5" id="KW-1185">Reference proteome</keyword>
<dbReference type="GO" id="GO:0008289">
    <property type="term" value="F:lipid binding"/>
    <property type="evidence" value="ECO:0007669"/>
    <property type="project" value="UniProtKB-KW"/>
</dbReference>
<evidence type="ECO:0000313" key="5">
    <source>
        <dbReference type="Proteomes" id="UP001180020"/>
    </source>
</evidence>
<dbReference type="InterPro" id="IPR016140">
    <property type="entry name" value="Bifunc_inhib/LTP/seed_store"/>
</dbReference>
<dbReference type="PANTHER" id="PTHR33076">
    <property type="entry name" value="NON-SPECIFIC LIPID-TRANSFER PROTEIN 2-RELATED"/>
    <property type="match status" value="1"/>
</dbReference>
<dbReference type="Pfam" id="PF00234">
    <property type="entry name" value="Tryp_alpha_amyl"/>
    <property type="match status" value="1"/>
</dbReference>
<dbReference type="EMBL" id="JAUJYO010000001">
    <property type="protein sequence ID" value="KAK1325256.1"/>
    <property type="molecule type" value="Genomic_DNA"/>
</dbReference>
<proteinExistence type="inferred from homology"/>
<organism evidence="4 5">
    <name type="scientific">Acorus calamus</name>
    <name type="common">Sweet flag</name>
    <dbReference type="NCBI Taxonomy" id="4465"/>
    <lineage>
        <taxon>Eukaryota</taxon>
        <taxon>Viridiplantae</taxon>
        <taxon>Streptophyta</taxon>
        <taxon>Embryophyta</taxon>
        <taxon>Tracheophyta</taxon>
        <taxon>Spermatophyta</taxon>
        <taxon>Magnoliopsida</taxon>
        <taxon>Liliopsida</taxon>
        <taxon>Acoraceae</taxon>
        <taxon>Acorus</taxon>
    </lineage>
</organism>
<comment type="caution">
    <text evidence="4">The sequence shown here is derived from an EMBL/GenBank/DDBJ whole genome shotgun (WGS) entry which is preliminary data.</text>
</comment>
<comment type="function">
    <text evidence="1">Plant non-specific lipid-transfer proteins transfer phospholipids as well as galactolipids across membranes. May play a role in wax or cutin deposition in the cell walls of expanding epidermal cells and certain secretory tissues.</text>
</comment>
<dbReference type="CDD" id="cd01960">
    <property type="entry name" value="nsLTP1"/>
    <property type="match status" value="1"/>
</dbReference>
<dbReference type="InterPro" id="IPR036312">
    <property type="entry name" value="Bifun_inhib/LTP/seed_sf"/>
</dbReference>
<gene>
    <name evidence="4" type="ORF">QJS10_CPA01g00531</name>
</gene>